<accession>A0AB39AD22</accession>
<dbReference type="EMBL" id="PP845412">
    <property type="protein sequence ID" value="XDG23833.1"/>
    <property type="molecule type" value="Genomic_RNA"/>
</dbReference>
<evidence type="ECO:0000313" key="3">
    <source>
        <dbReference type="EMBL" id="XDG23813.1"/>
    </source>
</evidence>
<proteinExistence type="predicted"/>
<evidence type="ECO:0000313" key="2">
    <source>
        <dbReference type="EMBL" id="XDG23570.1"/>
    </source>
</evidence>
<dbReference type="EMBL" id="PP845424">
    <property type="protein sequence ID" value="XDG23953.1"/>
    <property type="molecule type" value="Genomic_RNA"/>
</dbReference>
<dbReference type="EMBL" id="PP845410">
    <property type="protein sequence ID" value="XDG23813.1"/>
    <property type="molecule type" value="Genomic_RNA"/>
</dbReference>
<evidence type="ECO:0000313" key="13">
    <source>
        <dbReference type="EMBL" id="XDG23933.1"/>
    </source>
</evidence>
<evidence type="ECO:0000313" key="15">
    <source>
        <dbReference type="EMBL" id="XDG23953.1"/>
    </source>
</evidence>
<dbReference type="EMBL" id="PP845423">
    <property type="protein sequence ID" value="XDG23943.1"/>
    <property type="molecule type" value="Genomic_RNA"/>
</dbReference>
<evidence type="ECO:0000313" key="17">
    <source>
        <dbReference type="EMBL" id="XDG23983.1"/>
    </source>
</evidence>
<protein>
    <submittedName>
        <fullName evidence="1">Uncharacterized protein</fullName>
    </submittedName>
</protein>
<dbReference type="EMBL" id="PP845433">
    <property type="protein sequence ID" value="XDG24043.1"/>
    <property type="molecule type" value="Genomic_RNA"/>
</dbReference>
<evidence type="ECO:0000313" key="16">
    <source>
        <dbReference type="EMBL" id="XDG23963.1"/>
    </source>
</evidence>
<dbReference type="EMBL" id="PP845434">
    <property type="protein sequence ID" value="XDG24053.1"/>
    <property type="molecule type" value="Genomic_RNA"/>
</dbReference>
<evidence type="ECO:0000313" key="10">
    <source>
        <dbReference type="EMBL" id="XDG23883.1"/>
    </source>
</evidence>
<evidence type="ECO:0000313" key="21">
    <source>
        <dbReference type="EMBL" id="XDG24043.1"/>
    </source>
</evidence>
<evidence type="ECO:0000313" key="8">
    <source>
        <dbReference type="EMBL" id="XDG23863.1"/>
    </source>
</evidence>
<evidence type="ECO:0000313" key="14">
    <source>
        <dbReference type="EMBL" id="XDG23943.1"/>
    </source>
</evidence>
<evidence type="ECO:0000313" key="22">
    <source>
        <dbReference type="EMBL" id="XDG24053.1"/>
    </source>
</evidence>
<dbReference type="EMBL" id="PP845417">
    <property type="protein sequence ID" value="XDG23883.1"/>
    <property type="molecule type" value="Genomic_RNA"/>
</dbReference>
<reference evidence="1" key="1">
    <citation type="submission" date="2024-05" db="EMBL/GenBank/DDBJ databases">
        <title>Avian Migration-Mediated Cross-Species Transmission and Recombination Shaping the Diversity of Gammacoronaviruses and Deltacoronaviruses.</title>
        <authorList>
            <person name="Han Y."/>
            <person name="Xu P."/>
            <person name="Xu Y."/>
            <person name="Wang Y."/>
            <person name="Hu J."/>
            <person name="Ma M."/>
            <person name="Li Z."/>
            <person name="Bo S."/>
            <person name="Zhao C."/>
            <person name="Ji L."/>
            <person name="Yuan Y."/>
            <person name="Zhao W."/>
            <person name="Wang J."/>
            <person name="Jin Q."/>
            <person name="Wu Z."/>
            <person name="He G."/>
        </authorList>
    </citation>
    <scope>NUCLEOTIDE SEQUENCE</scope>
    <source>
        <strain evidence="3">AvAp-GammaCoV/SH19-SH20</strain>
        <strain evidence="21">AvAp-GammaCoV/SH20-SH68</strain>
        <strain evidence="19">AvAp-GammaCoV/SH20-SH69</strain>
        <strain evidence="7">AvAp-GammaCoV/SH20-SH74</strain>
        <strain evidence="22">AvAp-GammaCoV/SH20-SH75</strain>
        <strain evidence="9">AvAp-GammaCoV/SH20-SH77</strain>
        <strain evidence="11">AvAp-GammaCoV/SH20-SH83</strain>
        <strain evidence="8">AvAp-GammaCoV/SH20-SH84</strain>
        <strain evidence="10">AvAp-GammaCoV/SH20-SH86</strain>
        <strain evidence="17">AvAp-GammaCoV/SH22-SH321</strain>
        <strain evidence="15">AvAp-GammaCoV/SH23-SH292</strain>
        <strain evidence="14">AvAz-GammaCoV/SH19-SH17A</strain>
        <strain evidence="4">AvAz-GammaCoV/SH19-SH21</strain>
        <strain evidence="1">AvAz-GammaCoV/SH20-SH03</strain>
        <strain evidence="18">AvAz-GammaCoV/SH20-SH62</strain>
        <strain evidence="2">AvAz-GammaCoV/SH20-SH63</strain>
        <strain evidence="20">AvAz-GammaCoV/SH20-SH64</strain>
        <strain evidence="5">AvAz-GammaCoV/SH20-SH67</strain>
        <strain evidence="6">AvAz-GammaCoV/SH20-SH71</strain>
        <strain evidence="12">AvAz-GammaCoV/SH21-SH143</strain>
        <strain evidence="13">AvAz-GammaCoV/SH21-SH144</strain>
        <strain evidence="16">AvAz-GammaCoV/SH22-SH311</strain>
    </source>
</reference>
<evidence type="ECO:0000313" key="20">
    <source>
        <dbReference type="EMBL" id="XDG24033.1"/>
    </source>
</evidence>
<evidence type="ECO:0000313" key="18">
    <source>
        <dbReference type="EMBL" id="XDG24013.1"/>
    </source>
</evidence>
<evidence type="ECO:0000313" key="11">
    <source>
        <dbReference type="EMBL" id="XDG23893.1"/>
    </source>
</evidence>
<evidence type="ECO:0000313" key="9">
    <source>
        <dbReference type="EMBL" id="XDG23873.1"/>
    </source>
</evidence>
<dbReference type="EMBL" id="PP845413">
    <property type="protein sequence ID" value="XDG23843.1"/>
    <property type="molecule type" value="Genomic_RNA"/>
</dbReference>
<evidence type="ECO:0000313" key="19">
    <source>
        <dbReference type="EMBL" id="XDG24023.1"/>
    </source>
</evidence>
<dbReference type="EMBL" id="PP845385">
    <property type="protein sequence ID" value="XDG23559.1"/>
    <property type="molecule type" value="Genomic_RNA"/>
</dbReference>
<organism evidence="1">
    <name type="scientific">Bird gammacoronavirus AnasCN24</name>
    <dbReference type="NCBI Taxonomy" id="3237959"/>
    <lineage>
        <taxon>Viruses</taxon>
        <taxon>Riboviria</taxon>
        <taxon>Orthornavirae</taxon>
        <taxon>Pisuviricota</taxon>
        <taxon>Pisoniviricetes</taxon>
        <taxon>Nidovirales</taxon>
        <taxon>Cornidovirineae</taxon>
        <taxon>Coronaviridae</taxon>
        <taxon>Orthocoronavirinae</taxon>
        <taxon>Gammacoronavirus</taxon>
    </lineage>
</organism>
<dbReference type="EMBL" id="PP845432">
    <property type="protein sequence ID" value="XDG24033.1"/>
    <property type="molecule type" value="Genomic_RNA"/>
</dbReference>
<dbReference type="EMBL" id="PP845415">
    <property type="protein sequence ID" value="XDG23863.1"/>
    <property type="molecule type" value="Genomic_RNA"/>
</dbReference>
<dbReference type="EMBL" id="PP845422">
    <property type="protein sequence ID" value="XDG23933.1"/>
    <property type="molecule type" value="Genomic_RNA"/>
</dbReference>
<evidence type="ECO:0000313" key="5">
    <source>
        <dbReference type="EMBL" id="XDG23833.1"/>
    </source>
</evidence>
<dbReference type="EMBL" id="PP845421">
    <property type="protein sequence ID" value="XDG23923.1"/>
    <property type="molecule type" value="Genomic_RNA"/>
</dbReference>
<evidence type="ECO:0000313" key="4">
    <source>
        <dbReference type="EMBL" id="XDG23823.1"/>
    </source>
</evidence>
<evidence type="ECO:0000313" key="6">
    <source>
        <dbReference type="EMBL" id="XDG23843.1"/>
    </source>
</evidence>
<dbReference type="EMBL" id="PP845418">
    <property type="protein sequence ID" value="XDG23893.1"/>
    <property type="molecule type" value="Genomic_RNA"/>
</dbReference>
<evidence type="ECO:0000313" key="12">
    <source>
        <dbReference type="EMBL" id="XDG23923.1"/>
    </source>
</evidence>
<dbReference type="EMBL" id="PP845416">
    <property type="protein sequence ID" value="XDG23873.1"/>
    <property type="molecule type" value="Genomic_RNA"/>
</dbReference>
<dbReference type="EMBL" id="PP845411">
    <property type="protein sequence ID" value="XDG23823.1"/>
    <property type="molecule type" value="Genomic_RNA"/>
</dbReference>
<dbReference type="EMBL" id="PP845430">
    <property type="protein sequence ID" value="XDG24013.1"/>
    <property type="molecule type" value="Genomic_RNA"/>
</dbReference>
<dbReference type="EMBL" id="PP845386">
    <property type="protein sequence ID" value="XDG23570.1"/>
    <property type="molecule type" value="Genomic_RNA"/>
</dbReference>
<dbReference type="EMBL" id="PP845414">
    <property type="protein sequence ID" value="XDG23853.1"/>
    <property type="molecule type" value="Genomic_RNA"/>
</dbReference>
<evidence type="ECO:0000313" key="1">
    <source>
        <dbReference type="EMBL" id="XDG23559.1"/>
    </source>
</evidence>
<name>A0AB39AD22_9GAMC</name>
<dbReference type="EMBL" id="PP845425">
    <property type="protein sequence ID" value="XDG23963.1"/>
    <property type="molecule type" value="Genomic_RNA"/>
</dbReference>
<dbReference type="EMBL" id="PP845431">
    <property type="protein sequence ID" value="XDG24023.1"/>
    <property type="molecule type" value="Genomic_RNA"/>
</dbReference>
<evidence type="ECO:0000313" key="7">
    <source>
        <dbReference type="EMBL" id="XDG23853.1"/>
    </source>
</evidence>
<sequence length="66" mass="7691">MFYHLRKFVKAIFTGYKCVLLFNLRLLDSVLLAHGSSTILTKLKYFLIFQVGLIQRLLYTPPQSLV</sequence>
<dbReference type="EMBL" id="PP845427">
    <property type="protein sequence ID" value="XDG23983.1"/>
    <property type="molecule type" value="Genomic_RNA"/>
</dbReference>